<feature type="compositionally biased region" description="Low complexity" evidence="1">
    <location>
        <begin position="81"/>
        <end position="101"/>
    </location>
</feature>
<feature type="compositionally biased region" description="Polar residues" evidence="1">
    <location>
        <begin position="434"/>
        <end position="450"/>
    </location>
</feature>
<reference evidence="2" key="1">
    <citation type="journal article" date="2023" name="PhytoFront">
        <title>Draft Genome Resources of Seven Strains of Tilletia horrida, Causal Agent of Kernel Smut of Rice.</title>
        <authorList>
            <person name="Khanal S."/>
            <person name="Antony Babu S."/>
            <person name="Zhou X.G."/>
        </authorList>
    </citation>
    <scope>NUCLEOTIDE SEQUENCE</scope>
    <source>
        <strain evidence="2">TX6</strain>
    </source>
</reference>
<feature type="compositionally biased region" description="Basic and acidic residues" evidence="1">
    <location>
        <begin position="605"/>
        <end position="633"/>
    </location>
</feature>
<feature type="compositionally biased region" description="Low complexity" evidence="1">
    <location>
        <begin position="196"/>
        <end position="209"/>
    </location>
</feature>
<dbReference type="AlphaFoldDB" id="A0AAN6GWE8"/>
<organism evidence="2 3">
    <name type="scientific">Tilletia horrida</name>
    <dbReference type="NCBI Taxonomy" id="155126"/>
    <lineage>
        <taxon>Eukaryota</taxon>
        <taxon>Fungi</taxon>
        <taxon>Dikarya</taxon>
        <taxon>Basidiomycota</taxon>
        <taxon>Ustilaginomycotina</taxon>
        <taxon>Exobasidiomycetes</taxon>
        <taxon>Tilletiales</taxon>
        <taxon>Tilletiaceae</taxon>
        <taxon>Tilletia</taxon>
    </lineage>
</organism>
<feature type="compositionally biased region" description="Low complexity" evidence="1">
    <location>
        <begin position="416"/>
        <end position="429"/>
    </location>
</feature>
<evidence type="ECO:0000313" key="3">
    <source>
        <dbReference type="Proteomes" id="UP001176517"/>
    </source>
</evidence>
<sequence length="687" mass="72574">MAEEQGEPSRDQDTRMAEYPSDFIEGDDDDDAMLQAAITASLTEQHEPSDNAYEATRSAAAGPIRTNKTRSLQHRHQTEDAGSSSKNYASAAGSSSGAQDSSGRRQNRPTAPHQTDHSSSGTTSRLTGWNDHVFVPGAPHMRHAAQSASQRSTPHSTSDSSASNGLHESAALQAQTLRTRTNSSMSIDPQPANEVAARARSGSGRGSSRFVQNEDPHGNNEADDSLDEVAMLLGPSGARARRRSQQALGGAGGRRSFGSGSGSGTPITIASSGPPSRNGEPRSPPLGYARSNSRTATRIGADDSVEFVSASYAGPSSTTSRTLSRGGGSAPMFGRSLDNDVDLLPASYGSGSAQRSPFLHPSLRNQDLDDIEDDPEVELGDSRSPDDFEITGSRRGQHQQTSAHASAGGRRGQNDAAFAQMVARRAAAAHGVTPSLSRSGSNRPVDSSNLSALHRALSGADRDRIRRVSGGRVDGDLDEAFGDDDDYFGEDPEGLEDDDRDPVAAALDHMRAMQSYLSAGGGTVGAGGHAARNYDDEDEALQAALAASLAETGGDGTGAMFPGVLIHSGGHSELPEGYDPDAFEAQANAAAQAAAARSPTPPPQDVERIARMREEARRKDREEQDRAERKARGEVSPPPAAAESESKKPPQDADEDDDDDDDDKDDQPEEVVSAEEMRRRRLARFNT</sequence>
<dbReference type="PROSITE" id="PS50330">
    <property type="entry name" value="UIM"/>
    <property type="match status" value="1"/>
</dbReference>
<feature type="compositionally biased region" description="Low complexity" evidence="1">
    <location>
        <begin position="264"/>
        <end position="273"/>
    </location>
</feature>
<evidence type="ECO:0000313" key="2">
    <source>
        <dbReference type="EMBL" id="KAK0558012.1"/>
    </source>
</evidence>
<dbReference type="SMART" id="SM00726">
    <property type="entry name" value="UIM"/>
    <property type="match status" value="2"/>
</dbReference>
<feature type="region of interest" description="Disordered" evidence="1">
    <location>
        <begin position="472"/>
        <end position="500"/>
    </location>
</feature>
<feature type="compositionally biased region" description="Basic and acidic residues" evidence="1">
    <location>
        <begin position="7"/>
        <end position="16"/>
    </location>
</feature>
<feature type="region of interest" description="Disordered" evidence="1">
    <location>
        <begin position="1"/>
        <end position="450"/>
    </location>
</feature>
<gene>
    <name evidence="2" type="ORF">OC846_000004</name>
</gene>
<feature type="compositionally biased region" description="Acidic residues" evidence="1">
    <location>
        <begin position="368"/>
        <end position="379"/>
    </location>
</feature>
<keyword evidence="3" id="KW-1185">Reference proteome</keyword>
<name>A0AAN6GWE8_9BASI</name>
<protein>
    <submittedName>
        <fullName evidence="2">Uncharacterized protein</fullName>
    </submittedName>
</protein>
<feature type="compositionally biased region" description="Polar residues" evidence="1">
    <location>
        <begin position="108"/>
        <end position="127"/>
    </location>
</feature>
<dbReference type="InterPro" id="IPR003903">
    <property type="entry name" value="UIM_dom"/>
</dbReference>
<proteinExistence type="predicted"/>
<evidence type="ECO:0000256" key="1">
    <source>
        <dbReference type="SAM" id="MobiDB-lite"/>
    </source>
</evidence>
<feature type="compositionally biased region" description="Acidic residues" evidence="1">
    <location>
        <begin position="652"/>
        <end position="673"/>
    </location>
</feature>
<dbReference type="EMBL" id="JAPDMZ010000001">
    <property type="protein sequence ID" value="KAK0558012.1"/>
    <property type="molecule type" value="Genomic_DNA"/>
</dbReference>
<dbReference type="Proteomes" id="UP001176517">
    <property type="component" value="Unassembled WGS sequence"/>
</dbReference>
<feature type="region of interest" description="Disordered" evidence="1">
    <location>
        <begin position="565"/>
        <end position="687"/>
    </location>
</feature>
<accession>A0AAN6GWE8</accession>
<feature type="compositionally biased region" description="Polar residues" evidence="1">
    <location>
        <begin position="172"/>
        <end position="187"/>
    </location>
</feature>
<feature type="compositionally biased region" description="Low complexity" evidence="1">
    <location>
        <begin position="149"/>
        <end position="163"/>
    </location>
</feature>
<comment type="caution">
    <text evidence="2">The sequence shown here is derived from an EMBL/GenBank/DDBJ whole genome shotgun (WGS) entry which is preliminary data.</text>
</comment>
<feature type="compositionally biased region" description="Low complexity" evidence="1">
    <location>
        <begin position="585"/>
        <end position="596"/>
    </location>
</feature>
<feature type="compositionally biased region" description="Acidic residues" evidence="1">
    <location>
        <begin position="476"/>
        <end position="500"/>
    </location>
</feature>
<feature type="compositionally biased region" description="Gly residues" evidence="1">
    <location>
        <begin position="249"/>
        <end position="263"/>
    </location>
</feature>